<evidence type="ECO:0000256" key="1">
    <source>
        <dbReference type="ARBA" id="ARBA00001974"/>
    </source>
</evidence>
<dbReference type="SUPFAM" id="SSF52343">
    <property type="entry name" value="Ferredoxin reductase-like, C-terminal NADP-linked domain"/>
    <property type="match status" value="1"/>
</dbReference>
<keyword evidence="3 5" id="KW-0274">FAD</keyword>
<dbReference type="Gene3D" id="3.40.50.80">
    <property type="entry name" value="Nucleotide-binding domain of ferredoxin-NADP reductase (FNR) module"/>
    <property type="match status" value="1"/>
</dbReference>
<keyword evidence="8" id="KW-1185">Reference proteome</keyword>
<evidence type="ECO:0000313" key="8">
    <source>
        <dbReference type="Proteomes" id="UP001230268"/>
    </source>
</evidence>
<dbReference type="InterPro" id="IPR001433">
    <property type="entry name" value="OxRdtase_FAD/NAD-bd"/>
</dbReference>
<feature type="domain" description="Oxidoreductase FAD/NAD(P)-binding" evidence="6">
    <location>
        <begin position="178"/>
        <end position="283"/>
    </location>
</feature>
<dbReference type="Gene3D" id="2.40.30.10">
    <property type="entry name" value="Translation factors"/>
    <property type="match status" value="1"/>
</dbReference>
<dbReference type="SUPFAM" id="SSF63380">
    <property type="entry name" value="Riboflavin synthase domain-like"/>
    <property type="match status" value="1"/>
</dbReference>
<reference evidence="7" key="1">
    <citation type="submission" date="2023-08" db="EMBL/GenBank/DDBJ databases">
        <title>Draft sequence of the Babesia gibsoni genome.</title>
        <authorList>
            <person name="Yamagishi J.Y."/>
            <person name="Xuan X.X."/>
        </authorList>
    </citation>
    <scope>NUCLEOTIDE SEQUENCE</scope>
    <source>
        <strain evidence="7">Azabu</strain>
    </source>
</reference>
<keyword evidence="2 5" id="KW-0285">Flavoprotein</keyword>
<protein>
    <recommendedName>
        <fullName evidence="6">Oxidoreductase FAD/NAD(P)-binding domain-containing protein</fullName>
    </recommendedName>
</protein>
<dbReference type="PANTHER" id="PTHR19370">
    <property type="entry name" value="NADH-CYTOCHROME B5 REDUCTASE"/>
    <property type="match status" value="1"/>
</dbReference>
<proteinExistence type="predicted"/>
<feature type="binding site" evidence="5">
    <location>
        <position position="185"/>
    </location>
    <ligand>
        <name>FAD</name>
        <dbReference type="ChEBI" id="CHEBI:57692"/>
    </ligand>
</feature>
<evidence type="ECO:0000256" key="5">
    <source>
        <dbReference type="PIRSR" id="PIRSR601834-1"/>
    </source>
</evidence>
<keyword evidence="4" id="KW-0560">Oxidoreductase</keyword>
<dbReference type="CDD" id="cd06183">
    <property type="entry name" value="cyt_b5_reduct_like"/>
    <property type="match status" value="1"/>
</dbReference>
<evidence type="ECO:0000313" key="7">
    <source>
        <dbReference type="EMBL" id="KAK1443688.1"/>
    </source>
</evidence>
<evidence type="ECO:0000256" key="4">
    <source>
        <dbReference type="ARBA" id="ARBA00023002"/>
    </source>
</evidence>
<name>A0AAD8PDQ0_BABGI</name>
<feature type="binding site" evidence="5">
    <location>
        <position position="102"/>
    </location>
    <ligand>
        <name>FAD</name>
        <dbReference type="ChEBI" id="CHEBI:57692"/>
    </ligand>
</feature>
<dbReference type="EMBL" id="JAVEPI010000002">
    <property type="protein sequence ID" value="KAK1443688.1"/>
    <property type="molecule type" value="Genomic_DNA"/>
</dbReference>
<comment type="cofactor">
    <cofactor evidence="1 5">
        <name>FAD</name>
        <dbReference type="ChEBI" id="CHEBI:57692"/>
    </cofactor>
</comment>
<dbReference type="Proteomes" id="UP001230268">
    <property type="component" value="Unassembled WGS sequence"/>
</dbReference>
<evidence type="ECO:0000259" key="6">
    <source>
        <dbReference type="Pfam" id="PF00175"/>
    </source>
</evidence>
<dbReference type="GO" id="GO:0016491">
    <property type="term" value="F:oxidoreductase activity"/>
    <property type="evidence" value="ECO:0007669"/>
    <property type="project" value="UniProtKB-KW"/>
</dbReference>
<dbReference type="InterPro" id="IPR017938">
    <property type="entry name" value="Riboflavin_synthase-like_b-brl"/>
</dbReference>
<dbReference type="AlphaFoldDB" id="A0AAD8PDQ0"/>
<gene>
    <name evidence="7" type="ORF">BgAZ_205640</name>
</gene>
<dbReference type="InterPro" id="IPR039261">
    <property type="entry name" value="FNR_nucleotide-bd"/>
</dbReference>
<dbReference type="Pfam" id="PF00175">
    <property type="entry name" value="NAD_binding_1"/>
    <property type="match status" value="1"/>
</dbReference>
<evidence type="ECO:0000256" key="2">
    <source>
        <dbReference type="ARBA" id="ARBA00022630"/>
    </source>
</evidence>
<dbReference type="PANTHER" id="PTHR19370:SF184">
    <property type="entry name" value="NADH-CYTOCHROME B5 REDUCTASE-LIKE"/>
    <property type="match status" value="1"/>
</dbReference>
<dbReference type="InterPro" id="IPR001834">
    <property type="entry name" value="CBR-like"/>
</dbReference>
<comment type="caution">
    <text evidence="7">The sequence shown here is derived from an EMBL/GenBank/DDBJ whole genome shotgun (WGS) entry which is preliminary data.</text>
</comment>
<feature type="binding site" evidence="5">
    <location>
        <position position="117"/>
    </location>
    <ligand>
        <name>FAD</name>
        <dbReference type="ChEBI" id="CHEBI:57692"/>
    </ligand>
</feature>
<evidence type="ECO:0000256" key="3">
    <source>
        <dbReference type="ARBA" id="ARBA00022827"/>
    </source>
</evidence>
<sequence length="294" mass="33067">MGVCYDMDACIETYLKGEGFHVPPVSVDETLSLTVELVQKVPVSPTAYVFVFAYPPEVDEAFKCHTFTHFTLHGVHPEPLLEGHWNNTKAAFSEGLKVTKKYTPIFIDHAKREVHFLIRIYRCCEKFPDGGRFTRFAEQLKLHDKLVIQPMQSRVTLPKTGLIKGFNGEVPFETLNIIAGGTGITPYVRFIVNNTASKVRLLFCNKTLKEILLKPLFDEVEKRGLLKVKYLVTSEDPAVVDAYQRADGDNVFFAKLTREQVEPFFEKENSCTLFCGPPGMNTTAGRILGELGLG</sequence>
<organism evidence="7 8">
    <name type="scientific">Babesia gibsoni</name>
    <dbReference type="NCBI Taxonomy" id="33632"/>
    <lineage>
        <taxon>Eukaryota</taxon>
        <taxon>Sar</taxon>
        <taxon>Alveolata</taxon>
        <taxon>Apicomplexa</taxon>
        <taxon>Aconoidasida</taxon>
        <taxon>Piroplasmida</taxon>
        <taxon>Babesiidae</taxon>
        <taxon>Babesia</taxon>
    </lineage>
</organism>
<accession>A0AAD8PDQ0</accession>